<dbReference type="EMBL" id="JEMT01026531">
    <property type="protein sequence ID" value="EXX59104.1"/>
    <property type="molecule type" value="Genomic_DNA"/>
</dbReference>
<reference evidence="6 7" key="1">
    <citation type="submission" date="2014-02" db="EMBL/GenBank/DDBJ databases">
        <title>Single nucleus genome sequencing reveals high similarity among nuclei of an endomycorrhizal fungus.</title>
        <authorList>
            <person name="Lin K."/>
            <person name="Geurts R."/>
            <person name="Zhang Z."/>
            <person name="Limpens E."/>
            <person name="Saunders D.G."/>
            <person name="Mu D."/>
            <person name="Pang E."/>
            <person name="Cao H."/>
            <person name="Cha H."/>
            <person name="Lin T."/>
            <person name="Zhou Q."/>
            <person name="Shang Y."/>
            <person name="Li Y."/>
            <person name="Ivanov S."/>
            <person name="Sharma T."/>
            <person name="Velzen R.V."/>
            <person name="Ruijter N.D."/>
            <person name="Aanen D.K."/>
            <person name="Win J."/>
            <person name="Kamoun S."/>
            <person name="Bisseling T."/>
            <person name="Huang S."/>
        </authorList>
    </citation>
    <scope>NUCLEOTIDE SEQUENCE [LARGE SCALE GENOMIC DNA]</scope>
    <source>
        <strain evidence="7">DAOM197198w</strain>
    </source>
</reference>
<protein>
    <recommendedName>
        <fullName evidence="3">ADP-ribose 1''-phosphate phosphatase</fullName>
        <ecNumber evidence="2">3.1.3.84</ecNumber>
    </recommendedName>
</protein>
<dbReference type="PANTHER" id="PTHR12521:SF0">
    <property type="entry name" value="ADP-RIBOSE GLYCOHYDROLASE OARD1"/>
    <property type="match status" value="1"/>
</dbReference>
<evidence type="ECO:0000256" key="4">
    <source>
        <dbReference type="ARBA" id="ARBA00034427"/>
    </source>
</evidence>
<dbReference type="PANTHER" id="PTHR12521">
    <property type="entry name" value="PROTEIN C6ORF130"/>
    <property type="match status" value="1"/>
</dbReference>
<name>A0A015JVI8_RHIIW</name>
<gene>
    <name evidence="6" type="ORF">RirG_191720</name>
</gene>
<organism evidence="6 7">
    <name type="scientific">Rhizophagus irregularis (strain DAOM 197198w)</name>
    <name type="common">Glomus intraradices</name>
    <dbReference type="NCBI Taxonomy" id="1432141"/>
    <lineage>
        <taxon>Eukaryota</taxon>
        <taxon>Fungi</taxon>
        <taxon>Fungi incertae sedis</taxon>
        <taxon>Mucoromycota</taxon>
        <taxon>Glomeromycotina</taxon>
        <taxon>Glomeromycetes</taxon>
        <taxon>Glomerales</taxon>
        <taxon>Glomeraceae</taxon>
        <taxon>Rhizophagus</taxon>
    </lineage>
</organism>
<evidence type="ECO:0000256" key="3">
    <source>
        <dbReference type="ARBA" id="ARBA00019744"/>
    </source>
</evidence>
<comment type="similarity">
    <text evidence="1">Belongs to the POA1 family.</text>
</comment>
<dbReference type="InterPro" id="IPR050892">
    <property type="entry name" value="ADP-ribose_metab_enzymes"/>
</dbReference>
<dbReference type="SUPFAM" id="SSF52949">
    <property type="entry name" value="Macro domain-like"/>
    <property type="match status" value="1"/>
</dbReference>
<comment type="catalytic activity">
    <reaction evidence="4">
        <text>ADP-alpha-D-ribose 1''-phosphate + H2O = ADP-D-ribose + phosphate</text>
        <dbReference type="Rhea" id="RHEA:25029"/>
        <dbReference type="ChEBI" id="CHEBI:15377"/>
        <dbReference type="ChEBI" id="CHEBI:43474"/>
        <dbReference type="ChEBI" id="CHEBI:57967"/>
        <dbReference type="ChEBI" id="CHEBI:58753"/>
        <dbReference type="EC" id="3.1.3.84"/>
    </reaction>
</comment>
<dbReference type="InterPro" id="IPR043472">
    <property type="entry name" value="Macro_dom-like"/>
</dbReference>
<feature type="domain" description="Macro" evidence="5">
    <location>
        <begin position="16"/>
        <end position="171"/>
    </location>
</feature>
<dbReference type="GO" id="GO:0140291">
    <property type="term" value="P:peptidyl-glutamate ADP-deribosylation"/>
    <property type="evidence" value="ECO:0007669"/>
    <property type="project" value="TreeGrafter"/>
</dbReference>
<dbReference type="EC" id="3.1.3.84" evidence="2"/>
<evidence type="ECO:0000313" key="7">
    <source>
        <dbReference type="Proteomes" id="UP000022910"/>
    </source>
</evidence>
<accession>A0A015JVI8</accession>
<dbReference type="OrthoDB" id="2155246at2759"/>
<proteinExistence type="inferred from homology"/>
<evidence type="ECO:0000256" key="1">
    <source>
        <dbReference type="ARBA" id="ARBA00006575"/>
    </source>
</evidence>
<evidence type="ECO:0000259" key="5">
    <source>
        <dbReference type="PROSITE" id="PS51154"/>
    </source>
</evidence>
<dbReference type="InterPro" id="IPR002589">
    <property type="entry name" value="Macro_dom"/>
</dbReference>
<dbReference type="PROSITE" id="PS51154">
    <property type="entry name" value="MACRO"/>
    <property type="match status" value="1"/>
</dbReference>
<dbReference type="AlphaFoldDB" id="A0A015JVI8"/>
<evidence type="ECO:0000256" key="2">
    <source>
        <dbReference type="ARBA" id="ARBA00012983"/>
    </source>
</evidence>
<keyword evidence="7" id="KW-1185">Reference proteome</keyword>
<dbReference type="Proteomes" id="UP000022910">
    <property type="component" value="Unassembled WGS sequence"/>
</dbReference>
<evidence type="ECO:0000313" key="6">
    <source>
        <dbReference type="EMBL" id="EXX59104.1"/>
    </source>
</evidence>
<dbReference type="Gene3D" id="3.40.220.10">
    <property type="entry name" value="Leucine Aminopeptidase, subunit E, domain 1"/>
    <property type="match status" value="1"/>
</dbReference>
<dbReference type="HOGENOM" id="CLU_054419_4_0_1"/>
<sequence>MSPDQSFQTNANELNPIVSPNTQDNNFIFKEIQGDLFVDAPENSSLAHCVSADFKMGKGIATIFKRKYYGVKELLDQNKKIGQVATLKRDNRYIFYIITKQKCYHKPTRENFELALLDLRKVCEELNVKHLCLPRIGVGLDELPLEFVHDTIRKVFKGCDMMMTMFYLYLF</sequence>
<dbReference type="CDD" id="cd02901">
    <property type="entry name" value="Macro_Poa1p-like"/>
    <property type="match status" value="1"/>
</dbReference>
<comment type="caution">
    <text evidence="6">The sequence shown here is derived from an EMBL/GenBank/DDBJ whole genome shotgun (WGS) entry which is preliminary data.</text>
</comment>